<organism evidence="11 12">
    <name type="scientific">Nannochloropsis gaditana</name>
    <dbReference type="NCBI Taxonomy" id="72520"/>
    <lineage>
        <taxon>Eukaryota</taxon>
        <taxon>Sar</taxon>
        <taxon>Stramenopiles</taxon>
        <taxon>Ochrophyta</taxon>
        <taxon>Eustigmatophyceae</taxon>
        <taxon>Eustigmatales</taxon>
        <taxon>Monodopsidaceae</taxon>
        <taxon>Nannochloropsis</taxon>
    </lineage>
</organism>
<dbReference type="Pfam" id="PF03878">
    <property type="entry name" value="YIF1"/>
    <property type="match status" value="1"/>
</dbReference>
<comment type="function">
    <text evidence="9">Has a role in transport between endoplasmic reticulum and Golgi.</text>
</comment>
<comment type="caution">
    <text evidence="9">Lacks conserved residue(s) required for the propagation of feature annotation.</text>
</comment>
<comment type="caution">
    <text evidence="11">The sequence shown here is derived from an EMBL/GenBank/DDBJ whole genome shotgun (WGS) entry which is preliminary data.</text>
</comment>
<dbReference type="GO" id="GO:0005793">
    <property type="term" value="C:endoplasmic reticulum-Golgi intermediate compartment"/>
    <property type="evidence" value="ECO:0007669"/>
    <property type="project" value="UniProtKB-UniRule"/>
</dbReference>
<dbReference type="PANTHER" id="PTHR14083:SF0">
    <property type="entry name" value="YIP1D-INTERACTING FACTOR 1, ISOFORM C"/>
    <property type="match status" value="1"/>
</dbReference>
<reference evidence="11 12" key="1">
    <citation type="journal article" date="2014" name="Mol. Plant">
        <title>Chromosome Scale Genome Assembly and Transcriptome Profiling of Nannochloropsis gaditana in Nitrogen Depletion.</title>
        <authorList>
            <person name="Corteggiani Carpinelli E."/>
            <person name="Telatin A."/>
            <person name="Vitulo N."/>
            <person name="Forcato C."/>
            <person name="D'Angelo M."/>
            <person name="Schiavon R."/>
            <person name="Vezzi A."/>
            <person name="Giacometti G.M."/>
            <person name="Morosinotto T."/>
            <person name="Valle G."/>
        </authorList>
    </citation>
    <scope>NUCLEOTIDE SEQUENCE [LARGE SCALE GENOMIC DNA]</scope>
    <source>
        <strain evidence="11 12">B-31</strain>
    </source>
</reference>
<gene>
    <name evidence="11" type="ORF">Naga_100014g15</name>
</gene>
<evidence type="ECO:0000256" key="5">
    <source>
        <dbReference type="ARBA" id="ARBA00022927"/>
    </source>
</evidence>
<dbReference type="GO" id="GO:0000139">
    <property type="term" value="C:Golgi membrane"/>
    <property type="evidence" value="ECO:0007669"/>
    <property type="project" value="UniProtKB-SubCell"/>
</dbReference>
<dbReference type="GO" id="GO:0005789">
    <property type="term" value="C:endoplasmic reticulum membrane"/>
    <property type="evidence" value="ECO:0007669"/>
    <property type="project" value="UniProtKB-SubCell"/>
</dbReference>
<dbReference type="PANTHER" id="PTHR14083">
    <property type="entry name" value="YIP1 INTERACTING FACTOR HOMOLOG YIF1 PROTEIN"/>
    <property type="match status" value="1"/>
</dbReference>
<accession>W7TGL4</accession>
<keyword evidence="2 9" id="KW-0813">Transport</keyword>
<evidence type="ECO:0000256" key="9">
    <source>
        <dbReference type="RuleBase" id="RU368073"/>
    </source>
</evidence>
<protein>
    <recommendedName>
        <fullName evidence="9">Protein YIF1</fullName>
    </recommendedName>
</protein>
<evidence type="ECO:0000256" key="4">
    <source>
        <dbReference type="ARBA" id="ARBA00022824"/>
    </source>
</evidence>
<keyword evidence="3 9" id="KW-0812">Transmembrane</keyword>
<dbReference type="OrthoDB" id="337750at2759"/>
<dbReference type="GO" id="GO:0015031">
    <property type="term" value="P:protein transport"/>
    <property type="evidence" value="ECO:0007669"/>
    <property type="project" value="UniProtKB-KW"/>
</dbReference>
<dbReference type="EMBL" id="AZIL01000703">
    <property type="protein sequence ID" value="EWM26155.1"/>
    <property type="molecule type" value="Genomic_DNA"/>
</dbReference>
<evidence type="ECO:0000313" key="11">
    <source>
        <dbReference type="EMBL" id="EWM26155.1"/>
    </source>
</evidence>
<comment type="subcellular location">
    <subcellularLocation>
        <location evidence="9">Endoplasmic reticulum membrane</location>
        <topology evidence="9">Multi-pass membrane protein</topology>
    </subcellularLocation>
    <subcellularLocation>
        <location evidence="9">Golgi apparatus membrane</location>
        <topology evidence="9">Multi-pass membrane protein</topology>
    </subcellularLocation>
</comment>
<dbReference type="AlphaFoldDB" id="W7TGL4"/>
<feature type="region of interest" description="Disordered" evidence="10">
    <location>
        <begin position="1"/>
        <end position="94"/>
    </location>
</feature>
<evidence type="ECO:0000256" key="2">
    <source>
        <dbReference type="ARBA" id="ARBA00022448"/>
    </source>
</evidence>
<name>W7TGL4_9STRA</name>
<keyword evidence="12" id="KW-1185">Reference proteome</keyword>
<evidence type="ECO:0000256" key="6">
    <source>
        <dbReference type="ARBA" id="ARBA00022989"/>
    </source>
</evidence>
<feature type="compositionally biased region" description="Low complexity" evidence="10">
    <location>
        <begin position="55"/>
        <end position="71"/>
    </location>
</feature>
<dbReference type="Proteomes" id="UP000019335">
    <property type="component" value="Chromosome 9"/>
</dbReference>
<dbReference type="InterPro" id="IPR005578">
    <property type="entry name" value="Yif1_fam"/>
</dbReference>
<evidence type="ECO:0000256" key="10">
    <source>
        <dbReference type="SAM" id="MobiDB-lite"/>
    </source>
</evidence>
<evidence type="ECO:0000256" key="3">
    <source>
        <dbReference type="ARBA" id="ARBA00022692"/>
    </source>
</evidence>
<feature type="transmembrane region" description="Helical" evidence="9">
    <location>
        <begin position="300"/>
        <end position="320"/>
    </location>
</feature>
<keyword evidence="5 9" id="KW-0653">Protein transport</keyword>
<evidence type="ECO:0000256" key="8">
    <source>
        <dbReference type="ARBA" id="ARBA00023136"/>
    </source>
</evidence>
<evidence type="ECO:0000256" key="1">
    <source>
        <dbReference type="ARBA" id="ARBA00009727"/>
    </source>
</evidence>
<proteinExistence type="inferred from homology"/>
<keyword evidence="7 9" id="KW-0333">Golgi apparatus</keyword>
<comment type="similarity">
    <text evidence="1 9">Belongs to the YIF1 family.</text>
</comment>
<keyword evidence="4 9" id="KW-0256">Endoplasmic reticulum</keyword>
<dbReference type="GO" id="GO:0006888">
    <property type="term" value="P:endoplasmic reticulum to Golgi vesicle-mediated transport"/>
    <property type="evidence" value="ECO:0007669"/>
    <property type="project" value="UniProtKB-UniRule"/>
</dbReference>
<sequence>MQQDGGQHWHQFPPQHANQDYSTQQQYGGHAQVPHAAHQQLQPGVNVFNPGAYKQQQQAQQQQQEPQQQQEQFRRAPYGGGPPSSFGQGHQPNMDFGLNAITAAANSQAFSMGVGMGQEYLNASVSRYTPWVTSVWHGLKYYFAVNHHYVKRKLFTLVFPYRKRHWRRQMKDSGAAGSSGAYGQQGGNADSASAMYRPQYQVPMLDENAPDLYIPLMAFVTYVLVTGYAKGTKNSFTPEVLVEVTSSCLVMQLLEIAVIRLGLYLLQAPATLLDLLAVTGYKYVALNFNMVLGLNLGPRVYLAAMVYTGLAMAYFSLKTFAQAVRLAGPRDLASAPVRVELMVLGFALMQFFSCVCVSEVGTPMAGVEELFDNVEPVTTGLSGRKNA</sequence>
<evidence type="ECO:0000313" key="12">
    <source>
        <dbReference type="Proteomes" id="UP000019335"/>
    </source>
</evidence>
<feature type="compositionally biased region" description="Polar residues" evidence="10">
    <location>
        <begin position="16"/>
        <end position="27"/>
    </location>
</feature>
<keyword evidence="8 9" id="KW-0472">Membrane</keyword>
<evidence type="ECO:0000256" key="7">
    <source>
        <dbReference type="ARBA" id="ARBA00023034"/>
    </source>
</evidence>
<keyword evidence="6 9" id="KW-1133">Transmembrane helix</keyword>
<dbReference type="GO" id="GO:0030134">
    <property type="term" value="C:COPII-coated ER to Golgi transport vesicle"/>
    <property type="evidence" value="ECO:0007669"/>
    <property type="project" value="TreeGrafter"/>
</dbReference>